<feature type="domain" description="NmrA-like" evidence="4">
    <location>
        <begin position="57"/>
        <end position="295"/>
    </location>
</feature>
<feature type="region of interest" description="Disordered" evidence="3">
    <location>
        <begin position="19"/>
        <end position="48"/>
    </location>
</feature>
<dbReference type="Gene3D" id="3.90.25.10">
    <property type="entry name" value="UDP-galactose 4-epimerase, domain 1"/>
    <property type="match status" value="1"/>
</dbReference>
<proteinExistence type="predicted"/>
<evidence type="ECO:0000313" key="5">
    <source>
        <dbReference type="EMBL" id="GMF09151.1"/>
    </source>
</evidence>
<evidence type="ECO:0000256" key="3">
    <source>
        <dbReference type="SAM" id="MobiDB-lite"/>
    </source>
</evidence>
<keyword evidence="1" id="KW-0521">NADP</keyword>
<dbReference type="Pfam" id="PF05368">
    <property type="entry name" value="NmrA"/>
    <property type="match status" value="1"/>
</dbReference>
<dbReference type="PANTHER" id="PTHR47706:SF4">
    <property type="entry name" value="NMRA-LIKE DOMAIN-CONTAINING PROTEIN"/>
    <property type="match status" value="1"/>
</dbReference>
<keyword evidence="6" id="KW-1185">Reference proteome</keyword>
<dbReference type="SUPFAM" id="SSF51735">
    <property type="entry name" value="NAD(P)-binding Rossmann-fold domains"/>
    <property type="match status" value="1"/>
</dbReference>
<keyword evidence="2" id="KW-0560">Oxidoreductase</keyword>
<evidence type="ECO:0000256" key="1">
    <source>
        <dbReference type="ARBA" id="ARBA00022857"/>
    </source>
</evidence>
<dbReference type="PANTHER" id="PTHR47706">
    <property type="entry name" value="NMRA-LIKE FAMILY PROTEIN"/>
    <property type="match status" value="1"/>
</dbReference>
<evidence type="ECO:0000259" key="4">
    <source>
        <dbReference type="Pfam" id="PF05368"/>
    </source>
</evidence>
<evidence type="ECO:0000256" key="2">
    <source>
        <dbReference type="ARBA" id="ARBA00023002"/>
    </source>
</evidence>
<dbReference type="Gene3D" id="3.40.50.720">
    <property type="entry name" value="NAD(P)-binding Rossmann-like Domain"/>
    <property type="match status" value="1"/>
</dbReference>
<feature type="compositionally biased region" description="Low complexity" evidence="3">
    <location>
        <begin position="19"/>
        <end position="28"/>
    </location>
</feature>
<accession>A0A9W6WLH6</accession>
<dbReference type="InterPro" id="IPR036291">
    <property type="entry name" value="NAD(P)-bd_dom_sf"/>
</dbReference>
<dbReference type="InterPro" id="IPR051609">
    <property type="entry name" value="NmrA/Isoflavone_reductase-like"/>
</dbReference>
<organism evidence="5 6">
    <name type="scientific">Phytophthora lilii</name>
    <dbReference type="NCBI Taxonomy" id="2077276"/>
    <lineage>
        <taxon>Eukaryota</taxon>
        <taxon>Sar</taxon>
        <taxon>Stramenopiles</taxon>
        <taxon>Oomycota</taxon>
        <taxon>Peronosporomycetes</taxon>
        <taxon>Peronosporales</taxon>
        <taxon>Peronosporaceae</taxon>
        <taxon>Phytophthora</taxon>
    </lineage>
</organism>
<reference evidence="5" key="1">
    <citation type="submission" date="2023-04" db="EMBL/GenBank/DDBJ databases">
        <title>Phytophthora lilii NBRC 32176.</title>
        <authorList>
            <person name="Ichikawa N."/>
            <person name="Sato H."/>
            <person name="Tonouchi N."/>
        </authorList>
    </citation>
    <scope>NUCLEOTIDE SEQUENCE</scope>
    <source>
        <strain evidence="5">NBRC 32176</strain>
    </source>
</reference>
<dbReference type="InterPro" id="IPR008030">
    <property type="entry name" value="NmrA-like"/>
</dbReference>
<dbReference type="Proteomes" id="UP001165083">
    <property type="component" value="Unassembled WGS sequence"/>
</dbReference>
<dbReference type="EMBL" id="BSXW01000003">
    <property type="protein sequence ID" value="GMF09151.1"/>
    <property type="molecule type" value="Genomic_DNA"/>
</dbReference>
<evidence type="ECO:0000313" key="6">
    <source>
        <dbReference type="Proteomes" id="UP001165083"/>
    </source>
</evidence>
<sequence length="328" mass="35367">MSRASSARIEAVVQAAAAARTSQSKSATETQVDHLTTTTTTPTPPPRPAMSVYTKFAIIGAGGIGGTVADELLKKGAAVSILTRDENQEPLQALKARGAKLFQLSYTDEDAVKKALSGSEVAVSAVSPYHLDVQPPVVRAAKAAGVQLFVPAEYGVRVTEGPNAYKKVVQDLLAELQLPAAIFYTGIFAEFLPIFMDYHFDDGYMNVVGKGETPYSITSRADAGRFVAHVLATAPKSALEGAKLPFEAERLSPLQIHALAEKKLNKKIEVRHIPYEENMKKFDTDFTAFLTALAEDGRGVAGSEQEVQESVAKFFPDWNPANYETFLA</sequence>
<dbReference type="OrthoDB" id="102892at2759"/>
<dbReference type="GO" id="GO:0016491">
    <property type="term" value="F:oxidoreductase activity"/>
    <property type="evidence" value="ECO:0007669"/>
    <property type="project" value="UniProtKB-KW"/>
</dbReference>
<name>A0A9W6WLH6_9STRA</name>
<comment type="caution">
    <text evidence="5">The sequence shown here is derived from an EMBL/GenBank/DDBJ whole genome shotgun (WGS) entry which is preliminary data.</text>
</comment>
<dbReference type="AlphaFoldDB" id="A0A9W6WLH6"/>
<gene>
    <name evidence="5" type="ORF">Plil01_000008100</name>
</gene>
<protein>
    <submittedName>
        <fullName evidence="5">Unnamed protein product</fullName>
    </submittedName>
</protein>